<dbReference type="Proteomes" id="UP000095286">
    <property type="component" value="Unplaced"/>
</dbReference>
<evidence type="ECO:0000313" key="2">
    <source>
        <dbReference type="WBParaSite" id="RSKR_0000910600.1"/>
    </source>
</evidence>
<name>A0AC35U8P7_9BILA</name>
<accession>A0AC35U8P7</accession>
<organism evidence="1 2">
    <name type="scientific">Rhabditophanes sp. KR3021</name>
    <dbReference type="NCBI Taxonomy" id="114890"/>
    <lineage>
        <taxon>Eukaryota</taxon>
        <taxon>Metazoa</taxon>
        <taxon>Ecdysozoa</taxon>
        <taxon>Nematoda</taxon>
        <taxon>Chromadorea</taxon>
        <taxon>Rhabditida</taxon>
        <taxon>Tylenchina</taxon>
        <taxon>Panagrolaimomorpha</taxon>
        <taxon>Strongyloidoidea</taxon>
        <taxon>Alloionematidae</taxon>
        <taxon>Rhabditophanes</taxon>
    </lineage>
</organism>
<reference evidence="2" key="1">
    <citation type="submission" date="2016-11" db="UniProtKB">
        <authorList>
            <consortium name="WormBaseParasite"/>
        </authorList>
    </citation>
    <scope>IDENTIFICATION</scope>
    <source>
        <strain evidence="2">KR3021</strain>
    </source>
</reference>
<protein>
    <submittedName>
        <fullName evidence="2">EGF-like domain-containing protein</fullName>
    </submittedName>
</protein>
<sequence>MKLVFATLVCVATIANGLGRPKITSDDGTTLIPISNYNEGCLKSGEVYGIHDESLVSCEKWFDGKGGFAEPTYEGYQRDICKKLRVHAEIDKNTSKCVCKPSYYGPMCEHHEHCEKGKVIRKNRCVSICENNGVLAIGTNVECICTGPWQGMFCENLACYRLTESEATGRRFKNGESKKGCVCGPNYKGNNCDEIVMCENNGKLIDGKCRCHFDYEGEICHLKKENKYVLHCLT</sequence>
<proteinExistence type="predicted"/>
<evidence type="ECO:0000313" key="1">
    <source>
        <dbReference type="Proteomes" id="UP000095286"/>
    </source>
</evidence>
<dbReference type="WBParaSite" id="RSKR_0000910600.1">
    <property type="protein sequence ID" value="RSKR_0000910600.1"/>
    <property type="gene ID" value="RSKR_0000910600"/>
</dbReference>